<keyword evidence="3" id="KW-0597">Phosphoprotein</keyword>
<dbReference type="InterPro" id="IPR003661">
    <property type="entry name" value="HisK_dim/P_dom"/>
</dbReference>
<name>A0A9W6EVD5_9FLAO</name>
<dbReference type="SUPFAM" id="SSF47384">
    <property type="entry name" value="Homodimeric domain of signal transducing histidine kinase"/>
    <property type="match status" value="1"/>
</dbReference>
<dbReference type="InterPro" id="IPR004358">
    <property type="entry name" value="Sig_transdc_His_kin-like_C"/>
</dbReference>
<keyword evidence="4" id="KW-0472">Membrane</keyword>
<feature type="domain" description="Histidine kinase" evidence="5">
    <location>
        <begin position="274"/>
        <end position="486"/>
    </location>
</feature>
<dbReference type="PANTHER" id="PTHR43547:SF2">
    <property type="entry name" value="HYBRID SIGNAL TRANSDUCTION HISTIDINE KINASE C"/>
    <property type="match status" value="1"/>
</dbReference>
<sequence length="486" mass="55380">MVTLVVQAYWNYKNYLVNKDNFKTEMQEVLDNALEKYYINIVRKKDISLVASTHKFVQIEGDVHVAEEAEIDKFSNQFTDSIEFQLKQAKSPNTIFKIHDNLMGAKEGADIGDFLEDSLRLNPNQISSVSVFKNDTIKDNLQQRITSIFISFQEDTINFQKLDTLLRAELDSRDFHFPYAITQFKKDTVYRTFNAGVVDESFLKAKSQSNYIDEGEAMEIAFPNARGIILKYSFLGIFISVLLALVIIGSLFYLLRIIKDQKELSEIKDDFLSNITHEFKTPIATIHAALEGMDTFNALDDAARAKRYVQRSRVQLEKLSEMVEKILETATLESSSIKVTKEEMCINTLIRSILGDFRSNGGDKVWDVTLPEEEILIFADTFHLENAIGNILDNAVKYGGKRITIKLLKEDTLRIVIADNGCGLTKDQATRIFEKFYRVPTGNIHNVKGYGIGLYYTKNIIEKHNGTVAVRIGSGITTFEIRLPYE</sequence>
<dbReference type="AlphaFoldDB" id="A0A9W6EVD5"/>
<dbReference type="InterPro" id="IPR005467">
    <property type="entry name" value="His_kinase_dom"/>
</dbReference>
<evidence type="ECO:0000256" key="1">
    <source>
        <dbReference type="ARBA" id="ARBA00000085"/>
    </source>
</evidence>
<dbReference type="PRINTS" id="PR00344">
    <property type="entry name" value="BCTRLSENSOR"/>
</dbReference>
<keyword evidence="4" id="KW-0812">Transmembrane</keyword>
<reference evidence="6" key="1">
    <citation type="submission" date="2022-07" db="EMBL/GenBank/DDBJ databases">
        <title>Taxonomy of Novel Oxalotrophic and Methylotrophic Bacteria.</title>
        <authorList>
            <person name="Sahin N."/>
            <person name="Tani A."/>
        </authorList>
    </citation>
    <scope>NUCLEOTIDE SEQUENCE</scope>
    <source>
        <strain evidence="6">AM327</strain>
    </source>
</reference>
<dbReference type="Proteomes" id="UP001143545">
    <property type="component" value="Unassembled WGS sequence"/>
</dbReference>
<dbReference type="InterPro" id="IPR036097">
    <property type="entry name" value="HisK_dim/P_sf"/>
</dbReference>
<dbReference type="GO" id="GO:0000155">
    <property type="term" value="F:phosphorelay sensor kinase activity"/>
    <property type="evidence" value="ECO:0007669"/>
    <property type="project" value="InterPro"/>
</dbReference>
<evidence type="ECO:0000259" key="5">
    <source>
        <dbReference type="PROSITE" id="PS50109"/>
    </source>
</evidence>
<dbReference type="CDD" id="cd00075">
    <property type="entry name" value="HATPase"/>
    <property type="match status" value="1"/>
</dbReference>
<comment type="caution">
    <text evidence="6">The sequence shown here is derived from an EMBL/GenBank/DDBJ whole genome shotgun (WGS) entry which is preliminary data.</text>
</comment>
<keyword evidence="4" id="KW-1133">Transmembrane helix</keyword>
<dbReference type="InterPro" id="IPR003594">
    <property type="entry name" value="HATPase_dom"/>
</dbReference>
<dbReference type="Gene3D" id="1.10.287.130">
    <property type="match status" value="1"/>
</dbReference>
<proteinExistence type="predicted"/>
<dbReference type="PANTHER" id="PTHR43547">
    <property type="entry name" value="TWO-COMPONENT HISTIDINE KINASE"/>
    <property type="match status" value="1"/>
</dbReference>
<feature type="transmembrane region" description="Helical" evidence="4">
    <location>
        <begin position="232"/>
        <end position="255"/>
    </location>
</feature>
<evidence type="ECO:0000313" key="7">
    <source>
        <dbReference type="Proteomes" id="UP001143545"/>
    </source>
</evidence>
<dbReference type="PROSITE" id="PS50109">
    <property type="entry name" value="HIS_KIN"/>
    <property type="match status" value="1"/>
</dbReference>
<accession>A0A9W6EVD5</accession>
<evidence type="ECO:0000256" key="3">
    <source>
        <dbReference type="ARBA" id="ARBA00022553"/>
    </source>
</evidence>
<dbReference type="CDD" id="cd00082">
    <property type="entry name" value="HisKA"/>
    <property type="match status" value="1"/>
</dbReference>
<organism evidence="6 7">
    <name type="scientific">Neptunitalea chrysea</name>
    <dbReference type="NCBI Taxonomy" id="1647581"/>
    <lineage>
        <taxon>Bacteria</taxon>
        <taxon>Pseudomonadati</taxon>
        <taxon>Bacteroidota</taxon>
        <taxon>Flavobacteriia</taxon>
        <taxon>Flavobacteriales</taxon>
        <taxon>Flavobacteriaceae</taxon>
        <taxon>Neptunitalea</taxon>
    </lineage>
</organism>
<dbReference type="Gene3D" id="3.30.565.10">
    <property type="entry name" value="Histidine kinase-like ATPase, C-terminal domain"/>
    <property type="match status" value="1"/>
</dbReference>
<dbReference type="SMART" id="SM00387">
    <property type="entry name" value="HATPase_c"/>
    <property type="match status" value="1"/>
</dbReference>
<protein>
    <recommendedName>
        <fullName evidence="2">histidine kinase</fullName>
        <ecNumber evidence="2">2.7.13.3</ecNumber>
    </recommendedName>
</protein>
<dbReference type="Pfam" id="PF00512">
    <property type="entry name" value="HisKA"/>
    <property type="match status" value="1"/>
</dbReference>
<dbReference type="Pfam" id="PF02518">
    <property type="entry name" value="HATPase_c"/>
    <property type="match status" value="1"/>
</dbReference>
<gene>
    <name evidence="6" type="ORF">NBRC110019_04370</name>
</gene>
<dbReference type="EC" id="2.7.13.3" evidence="2"/>
<dbReference type="SMART" id="SM00388">
    <property type="entry name" value="HisKA"/>
    <property type="match status" value="1"/>
</dbReference>
<dbReference type="InterPro" id="IPR036890">
    <property type="entry name" value="HATPase_C_sf"/>
</dbReference>
<dbReference type="EMBL" id="BRVP01000003">
    <property type="protein sequence ID" value="GLB51398.1"/>
    <property type="molecule type" value="Genomic_DNA"/>
</dbReference>
<comment type="catalytic activity">
    <reaction evidence="1">
        <text>ATP + protein L-histidine = ADP + protein N-phospho-L-histidine.</text>
        <dbReference type="EC" id="2.7.13.3"/>
    </reaction>
</comment>
<keyword evidence="7" id="KW-1185">Reference proteome</keyword>
<evidence type="ECO:0000256" key="2">
    <source>
        <dbReference type="ARBA" id="ARBA00012438"/>
    </source>
</evidence>
<dbReference type="SUPFAM" id="SSF55874">
    <property type="entry name" value="ATPase domain of HSP90 chaperone/DNA topoisomerase II/histidine kinase"/>
    <property type="match status" value="1"/>
</dbReference>
<evidence type="ECO:0000313" key="6">
    <source>
        <dbReference type="EMBL" id="GLB51398.1"/>
    </source>
</evidence>
<evidence type="ECO:0000256" key="4">
    <source>
        <dbReference type="SAM" id="Phobius"/>
    </source>
</evidence>